<evidence type="ECO:0000313" key="1">
    <source>
        <dbReference type="EnsemblPlants" id="OGLUM10G03140.1"/>
    </source>
</evidence>
<dbReference type="EnsemblPlants" id="OGLUM10G03140.1">
    <property type="protein sequence ID" value="OGLUM10G03140.1"/>
    <property type="gene ID" value="OGLUM10G03140"/>
</dbReference>
<reference evidence="1" key="1">
    <citation type="submission" date="2015-04" db="UniProtKB">
        <authorList>
            <consortium name="EnsemblPlants"/>
        </authorList>
    </citation>
    <scope>IDENTIFICATION</scope>
</reference>
<proteinExistence type="predicted"/>
<accession>A0A0E0B849</accession>
<reference evidence="1" key="2">
    <citation type="submission" date="2018-05" db="EMBL/GenBank/DDBJ databases">
        <title>OgluRS3 (Oryza glumaepatula Reference Sequence Version 3).</title>
        <authorList>
            <person name="Zhang J."/>
            <person name="Kudrna D."/>
            <person name="Lee S."/>
            <person name="Talag J."/>
            <person name="Welchert J."/>
            <person name="Wing R.A."/>
        </authorList>
    </citation>
    <scope>NUCLEOTIDE SEQUENCE [LARGE SCALE GENOMIC DNA]</scope>
</reference>
<sequence>MPQIDQAIHAAGCSTTQIDNEYTFPVTSKERNKLRGQKVYATIWPKGRFISECQVELIRLASQLNGDDVDRT</sequence>
<dbReference type="AlphaFoldDB" id="A0A0E0B849"/>
<keyword evidence="2" id="KW-1185">Reference proteome</keyword>
<dbReference type="HOGENOM" id="CLU_2726268_0_0_1"/>
<dbReference type="Gramene" id="OGLUM10G03140.1">
    <property type="protein sequence ID" value="OGLUM10G03140.1"/>
    <property type="gene ID" value="OGLUM10G03140"/>
</dbReference>
<organism evidence="1">
    <name type="scientific">Oryza glumipatula</name>
    <dbReference type="NCBI Taxonomy" id="40148"/>
    <lineage>
        <taxon>Eukaryota</taxon>
        <taxon>Viridiplantae</taxon>
        <taxon>Streptophyta</taxon>
        <taxon>Embryophyta</taxon>
        <taxon>Tracheophyta</taxon>
        <taxon>Spermatophyta</taxon>
        <taxon>Magnoliopsida</taxon>
        <taxon>Liliopsida</taxon>
        <taxon>Poales</taxon>
        <taxon>Poaceae</taxon>
        <taxon>BOP clade</taxon>
        <taxon>Oryzoideae</taxon>
        <taxon>Oryzeae</taxon>
        <taxon>Oryzinae</taxon>
        <taxon>Oryza</taxon>
    </lineage>
</organism>
<dbReference type="Proteomes" id="UP000026961">
    <property type="component" value="Chromosome 10"/>
</dbReference>
<protein>
    <submittedName>
        <fullName evidence="1">Uncharacterized protein</fullName>
    </submittedName>
</protein>
<name>A0A0E0B849_9ORYZ</name>
<evidence type="ECO:0000313" key="2">
    <source>
        <dbReference type="Proteomes" id="UP000026961"/>
    </source>
</evidence>